<name>A0AA48KX00_9FIRM</name>
<dbReference type="EMBL" id="AP027924">
    <property type="protein sequence ID" value="BED91873.1"/>
    <property type="molecule type" value="Genomic_DNA"/>
</dbReference>
<dbReference type="InterPro" id="IPR015421">
    <property type="entry name" value="PyrdxlP-dep_Trfase_major"/>
</dbReference>
<dbReference type="Pfam" id="PF00266">
    <property type="entry name" value="Aminotran_5"/>
    <property type="match status" value="1"/>
</dbReference>
<evidence type="ECO:0000256" key="3">
    <source>
        <dbReference type="ARBA" id="ARBA00012239"/>
    </source>
</evidence>
<dbReference type="InterPro" id="IPR015424">
    <property type="entry name" value="PyrdxlP-dep_Trfase"/>
</dbReference>
<evidence type="ECO:0000259" key="11">
    <source>
        <dbReference type="Pfam" id="PF00266"/>
    </source>
</evidence>
<dbReference type="EC" id="2.8.1.7" evidence="3"/>
<evidence type="ECO:0000256" key="9">
    <source>
        <dbReference type="ARBA" id="ARBA00050776"/>
    </source>
</evidence>
<accession>A0AA48KX00</accession>
<dbReference type="InterPro" id="IPR016454">
    <property type="entry name" value="Cysteine_dSase"/>
</dbReference>
<dbReference type="Gene3D" id="1.10.260.50">
    <property type="match status" value="1"/>
</dbReference>
<dbReference type="InterPro" id="IPR000192">
    <property type="entry name" value="Aminotrans_V_dom"/>
</dbReference>
<gene>
    <name evidence="12" type="ORF">CfP315_0412</name>
</gene>
<dbReference type="PANTHER" id="PTHR11601:SF34">
    <property type="entry name" value="CYSTEINE DESULFURASE"/>
    <property type="match status" value="1"/>
</dbReference>
<dbReference type="PIRSF" id="PIRSF005572">
    <property type="entry name" value="NifS"/>
    <property type="match status" value="1"/>
</dbReference>
<sequence>MRDIIYADNAATTPILPEVLDAMMPFMKEDYGNASSIYSFGRKCRSKIEECREIIANCLKAKPKEIYFTSGGSESNNWAVKKGIEIRQEIKGGFLTSCIEHHSVLNCAKVLENNGHDVYYTKVCKDGIIDFEDFNKNINNAKLVSIIFVNNEIGAVQPIEEIANICKKHGILFHTDAVQAVGHIDIDIKKLNVDMLSFSSHKFNGPKGIGGLYIEENVKIGAFMDGGSQEKKLRAGTENVAAIVGMTKALEISIKNMEKENEKLNKFQEYIVTNLLKIKKSKLNGNINKKIPNILNFSFEGIEGEGIVLHLDNNKIMASTGSACTSESLEPSHVLLSIGVGASLAHSSVRLSLGVNNTFEEVKYIVSKINEIVKKLRKMSPVWNDEI</sequence>
<dbReference type="GO" id="GO:0051536">
    <property type="term" value="F:iron-sulfur cluster binding"/>
    <property type="evidence" value="ECO:0007669"/>
    <property type="project" value="UniProtKB-KW"/>
</dbReference>
<dbReference type="Gene3D" id="3.40.640.10">
    <property type="entry name" value="Type I PLP-dependent aspartate aminotransferase-like (Major domain)"/>
    <property type="match status" value="1"/>
</dbReference>
<keyword evidence="5" id="KW-0479">Metal-binding</keyword>
<dbReference type="InterPro" id="IPR015422">
    <property type="entry name" value="PyrdxlP-dep_Trfase_small"/>
</dbReference>
<dbReference type="SUPFAM" id="SSF53383">
    <property type="entry name" value="PLP-dependent transferases"/>
    <property type="match status" value="1"/>
</dbReference>
<keyword evidence="8" id="KW-0411">Iron-sulfur</keyword>
<proteinExistence type="inferred from homology"/>
<dbReference type="PROSITE" id="PS00595">
    <property type="entry name" value="AA_TRANSFER_CLASS_5"/>
    <property type="match status" value="1"/>
</dbReference>
<keyword evidence="4" id="KW-0808">Transferase</keyword>
<comment type="similarity">
    <text evidence="2">Belongs to the class-V pyridoxal-phosphate-dependent aminotransferase family. NifS/IscS subfamily.</text>
</comment>
<dbReference type="InterPro" id="IPR020578">
    <property type="entry name" value="Aminotrans_V_PyrdxlP_BS"/>
</dbReference>
<comment type="cofactor">
    <cofactor evidence="1 10">
        <name>pyridoxal 5'-phosphate</name>
        <dbReference type="ChEBI" id="CHEBI:597326"/>
    </cofactor>
</comment>
<feature type="domain" description="Aminotransferase class V" evidence="11">
    <location>
        <begin position="5"/>
        <end position="364"/>
    </location>
</feature>
<dbReference type="KEGG" id="ips:CfP315_0412"/>
<comment type="catalytic activity">
    <reaction evidence="9">
        <text>(sulfur carrier)-H + L-cysteine = (sulfur carrier)-SH + L-alanine</text>
        <dbReference type="Rhea" id="RHEA:43892"/>
        <dbReference type="Rhea" id="RHEA-COMP:14737"/>
        <dbReference type="Rhea" id="RHEA-COMP:14739"/>
        <dbReference type="ChEBI" id="CHEBI:29917"/>
        <dbReference type="ChEBI" id="CHEBI:35235"/>
        <dbReference type="ChEBI" id="CHEBI:57972"/>
        <dbReference type="ChEBI" id="CHEBI:64428"/>
        <dbReference type="EC" id="2.8.1.7"/>
    </reaction>
</comment>
<evidence type="ECO:0000256" key="7">
    <source>
        <dbReference type="ARBA" id="ARBA00023004"/>
    </source>
</evidence>
<evidence type="ECO:0000256" key="1">
    <source>
        <dbReference type="ARBA" id="ARBA00001933"/>
    </source>
</evidence>
<dbReference type="GO" id="GO:0046872">
    <property type="term" value="F:metal ion binding"/>
    <property type="evidence" value="ECO:0007669"/>
    <property type="project" value="UniProtKB-KW"/>
</dbReference>
<protein>
    <recommendedName>
        <fullName evidence="3">cysteine desulfurase</fullName>
        <ecNumber evidence="3">2.8.1.7</ecNumber>
    </recommendedName>
</protein>
<evidence type="ECO:0000256" key="5">
    <source>
        <dbReference type="ARBA" id="ARBA00022723"/>
    </source>
</evidence>
<dbReference type="Gene3D" id="3.90.1150.10">
    <property type="entry name" value="Aspartate Aminotransferase, domain 1"/>
    <property type="match status" value="1"/>
</dbReference>
<keyword evidence="7" id="KW-0408">Iron</keyword>
<organism evidence="12">
    <name type="scientific">Candidatus Improbicoccus pseudotrichonymphae</name>
    <dbReference type="NCBI Taxonomy" id="3033792"/>
    <lineage>
        <taxon>Bacteria</taxon>
        <taxon>Bacillati</taxon>
        <taxon>Bacillota</taxon>
        <taxon>Clostridia</taxon>
        <taxon>Candidatus Improbicoccus</taxon>
    </lineage>
</organism>
<evidence type="ECO:0000256" key="2">
    <source>
        <dbReference type="ARBA" id="ARBA00006490"/>
    </source>
</evidence>
<dbReference type="GO" id="GO:0031071">
    <property type="term" value="F:cysteine desulfurase activity"/>
    <property type="evidence" value="ECO:0007669"/>
    <property type="project" value="UniProtKB-EC"/>
</dbReference>
<evidence type="ECO:0000256" key="6">
    <source>
        <dbReference type="ARBA" id="ARBA00022898"/>
    </source>
</evidence>
<evidence type="ECO:0000256" key="10">
    <source>
        <dbReference type="RuleBase" id="RU004504"/>
    </source>
</evidence>
<evidence type="ECO:0000256" key="8">
    <source>
        <dbReference type="ARBA" id="ARBA00023014"/>
    </source>
</evidence>
<reference evidence="12" key="1">
    <citation type="journal article" date="2023" name="ISME J.">
        <title>Emergence of putative energy parasites within Clostridia revealed by genome analysis of a novel endosymbiotic clade.</title>
        <authorList>
            <person name="Takahashi K."/>
            <person name="Kuwahara H."/>
            <person name="Horikawa Y."/>
            <person name="Izawa K."/>
            <person name="Kato D."/>
            <person name="Inagaki T."/>
            <person name="Yuki M."/>
            <person name="Ohkuma M."/>
            <person name="Hongoh Y."/>
        </authorList>
    </citation>
    <scope>NUCLEOTIDE SEQUENCE</scope>
    <source>
        <strain evidence="12">CfP3-15</strain>
    </source>
</reference>
<dbReference type="Proteomes" id="UP001337580">
    <property type="component" value="Chromosome"/>
</dbReference>
<dbReference type="PANTHER" id="PTHR11601">
    <property type="entry name" value="CYSTEINE DESULFURYLASE FAMILY MEMBER"/>
    <property type="match status" value="1"/>
</dbReference>
<evidence type="ECO:0000313" key="12">
    <source>
        <dbReference type="EMBL" id="BED91873.1"/>
    </source>
</evidence>
<dbReference type="AlphaFoldDB" id="A0AA48KX00"/>
<keyword evidence="6" id="KW-0663">Pyridoxal phosphate</keyword>
<evidence type="ECO:0000256" key="4">
    <source>
        <dbReference type="ARBA" id="ARBA00022679"/>
    </source>
</evidence>